<organism evidence="3 4">
    <name type="scientific">Globodera pallida</name>
    <name type="common">Potato cyst nematode worm</name>
    <name type="synonym">Heterodera pallida</name>
    <dbReference type="NCBI Taxonomy" id="36090"/>
    <lineage>
        <taxon>Eukaryota</taxon>
        <taxon>Metazoa</taxon>
        <taxon>Ecdysozoa</taxon>
        <taxon>Nematoda</taxon>
        <taxon>Chromadorea</taxon>
        <taxon>Rhabditida</taxon>
        <taxon>Tylenchina</taxon>
        <taxon>Tylenchomorpha</taxon>
        <taxon>Tylenchoidea</taxon>
        <taxon>Heteroderidae</taxon>
        <taxon>Heteroderinae</taxon>
        <taxon>Globodera</taxon>
    </lineage>
</organism>
<feature type="signal peptide" evidence="2">
    <location>
        <begin position="1"/>
        <end position="26"/>
    </location>
</feature>
<evidence type="ECO:0000256" key="2">
    <source>
        <dbReference type="SAM" id="SignalP"/>
    </source>
</evidence>
<name>A0A183C1V0_GLOPA</name>
<keyword evidence="1" id="KW-1133">Transmembrane helix</keyword>
<keyword evidence="1" id="KW-0472">Membrane</keyword>
<keyword evidence="1" id="KW-0812">Transmembrane</keyword>
<evidence type="ECO:0000256" key="1">
    <source>
        <dbReference type="SAM" id="Phobius"/>
    </source>
</evidence>
<dbReference type="Proteomes" id="UP000050741">
    <property type="component" value="Unassembled WGS sequence"/>
</dbReference>
<evidence type="ECO:0000313" key="3">
    <source>
        <dbReference type="Proteomes" id="UP000050741"/>
    </source>
</evidence>
<reference evidence="3" key="2">
    <citation type="submission" date="2014-05" db="EMBL/GenBank/DDBJ databases">
        <title>The genome and life-stage specific transcriptomes of Globodera pallida elucidate key aspects of plant parasitism by a cyst nematode.</title>
        <authorList>
            <person name="Cotton J.A."/>
            <person name="Lilley C.J."/>
            <person name="Jones L.M."/>
            <person name="Kikuchi T."/>
            <person name="Reid A.J."/>
            <person name="Thorpe P."/>
            <person name="Tsai I.J."/>
            <person name="Beasley H."/>
            <person name="Blok V."/>
            <person name="Cock P.J.A."/>
            <person name="Van den Akker S.E."/>
            <person name="Holroyd N."/>
            <person name="Hunt M."/>
            <person name="Mantelin S."/>
            <person name="Naghra H."/>
            <person name="Pain A."/>
            <person name="Palomares-Rius J.E."/>
            <person name="Zarowiecki M."/>
            <person name="Berriman M."/>
            <person name="Jones J.T."/>
            <person name="Urwin P.E."/>
        </authorList>
    </citation>
    <scope>NUCLEOTIDE SEQUENCE [LARGE SCALE GENOMIC DNA]</scope>
    <source>
        <strain evidence="3">Lindley</strain>
    </source>
</reference>
<reference evidence="3" key="1">
    <citation type="submission" date="2013-12" db="EMBL/GenBank/DDBJ databases">
        <authorList>
            <person name="Aslett M."/>
        </authorList>
    </citation>
    <scope>NUCLEOTIDE SEQUENCE [LARGE SCALE GENOMIC DNA]</scope>
    <source>
        <strain evidence="3">Lindley</strain>
    </source>
</reference>
<sequence>MTSPSTLLFIFVCMSFFYLFLGLSEAAVTCGTDGVCRDTPKNGKGTVCKNCKSCTFKNCCNKVFTSPYAKCEIKGWKDKSYVGNVPVIITTARKRDVGCSDSNRCPSGSKCVAYDKGDSSGFCWKVPTEKAGNASFALTIFLAVLVIIAP</sequence>
<dbReference type="WBParaSite" id="GPLIN_000684400">
    <property type="protein sequence ID" value="GPLIN_000684400"/>
    <property type="gene ID" value="GPLIN_000684400"/>
</dbReference>
<feature type="chain" id="PRO_5008146945" evidence="2">
    <location>
        <begin position="27"/>
        <end position="150"/>
    </location>
</feature>
<keyword evidence="3" id="KW-1185">Reference proteome</keyword>
<proteinExistence type="predicted"/>
<keyword evidence="2" id="KW-0732">Signal</keyword>
<evidence type="ECO:0000313" key="4">
    <source>
        <dbReference type="WBParaSite" id="GPLIN_000684400"/>
    </source>
</evidence>
<reference evidence="4" key="3">
    <citation type="submission" date="2016-06" db="UniProtKB">
        <authorList>
            <consortium name="WormBaseParasite"/>
        </authorList>
    </citation>
    <scope>IDENTIFICATION</scope>
</reference>
<accession>A0A183C1V0</accession>
<protein>
    <submittedName>
        <fullName evidence="4">UPF0506 domain-containing protein</fullName>
    </submittedName>
</protein>
<dbReference type="AlphaFoldDB" id="A0A183C1V0"/>
<feature type="transmembrane region" description="Helical" evidence="1">
    <location>
        <begin position="131"/>
        <end position="149"/>
    </location>
</feature>